<organism evidence="1 2">
    <name type="scientific">Candidatus Abyssobacteria bacterium SURF_17</name>
    <dbReference type="NCBI Taxonomy" id="2093361"/>
    <lineage>
        <taxon>Bacteria</taxon>
        <taxon>Pseudomonadati</taxon>
        <taxon>Candidatus Hydrogenedentota</taxon>
        <taxon>Candidatus Abyssobacteria</taxon>
    </lineage>
</organism>
<gene>
    <name evidence="1" type="ORF">C4532_16940</name>
</gene>
<dbReference type="Proteomes" id="UP000285961">
    <property type="component" value="Unassembled WGS sequence"/>
</dbReference>
<dbReference type="CDD" id="cd02980">
    <property type="entry name" value="TRX_Fd_family"/>
    <property type="match status" value="1"/>
</dbReference>
<protein>
    <submittedName>
        <fullName evidence="1">(2Fe-2S) ferredoxin domain-containing protein</fullName>
    </submittedName>
</protein>
<sequence length="129" mass="14362">MEKKIKSVKDLNALRDQAKSDIELRTGEKDMRIVVHMGTCGIAAGARDILTQVIEELRLAGVESVTVRLSGCMGLCDQEPMFTLTDASGTEFCYARLDRSKVHEIVTRHMLENQPLVEYMVSSQSSKEA</sequence>
<evidence type="ECO:0000313" key="2">
    <source>
        <dbReference type="Proteomes" id="UP000285961"/>
    </source>
</evidence>
<proteinExistence type="predicted"/>
<accession>A0A419ERD2</accession>
<reference evidence="1 2" key="1">
    <citation type="journal article" date="2017" name="ISME J.">
        <title>Energy and carbon metabolisms in a deep terrestrial subsurface fluid microbial community.</title>
        <authorList>
            <person name="Momper L."/>
            <person name="Jungbluth S.P."/>
            <person name="Lee M.D."/>
            <person name="Amend J.P."/>
        </authorList>
    </citation>
    <scope>NUCLEOTIDE SEQUENCE [LARGE SCALE GENOMIC DNA]</scope>
    <source>
        <strain evidence="1">SURF_17</strain>
    </source>
</reference>
<dbReference type="EMBL" id="QZKI01000121">
    <property type="protein sequence ID" value="RJP65912.1"/>
    <property type="molecule type" value="Genomic_DNA"/>
</dbReference>
<name>A0A419ERD2_9BACT</name>
<evidence type="ECO:0000313" key="1">
    <source>
        <dbReference type="EMBL" id="RJP65912.1"/>
    </source>
</evidence>
<dbReference type="InterPro" id="IPR036249">
    <property type="entry name" value="Thioredoxin-like_sf"/>
</dbReference>
<comment type="caution">
    <text evidence="1">The sequence shown here is derived from an EMBL/GenBank/DDBJ whole genome shotgun (WGS) entry which is preliminary data.</text>
</comment>
<dbReference type="AlphaFoldDB" id="A0A419ERD2"/>
<dbReference type="Gene3D" id="3.40.30.10">
    <property type="entry name" value="Glutaredoxin"/>
    <property type="match status" value="1"/>
</dbReference>
<dbReference type="SUPFAM" id="SSF52833">
    <property type="entry name" value="Thioredoxin-like"/>
    <property type="match status" value="1"/>
</dbReference>